<sequence length="844" mass="99737">MMKGEIIKRTNVMRLLKIISVIIVVINIIYFTRVYSLKEQALKQQALKHVKINYDDDDIEYSINKNYNELNDSEKISYLLHLVESDKQRFWLAQTSITEPNLIINPQDFLPAKKPKSKDNTNANKKGGKKVDVVDEPNEETKKGEDEKIEDKNQEKVEVENGPKGNDIPESSNDIGKRDEDNWVTKPTLFYDPRLTLSIYLDEIKHQFLKHNPNNEKSKDHLVTVPFSWQDWVDLTLLNEELSRPIDERLNCDWLQEEISKPTKHPDFCKNLKDLSDDELNDLNLPKSHLPGFIVKGSPMNKTPQKQAMMLGKAHLLTHQENPLSLIFLTKNGTYEVQIDEKKKLVDTPLVKNFLKRNKLEGDSIILNPIHKFNELETSIEPRKESLEDDIHKMHAITHQTFQNASRELYLDPEVFNYKTPEVVEQIQEYEVRLNKMRQAVTNELHFDKEVIEANRLSRHESNHYNSLKYANDLSVKEETTYYKLATLLTDENNKDTGWHYEWRFFNGALRYVKEGWTAEQLEIREQIILDRLLRNWFKFTEEKGIISWIAHGPLLSWYWDGLMFPYDIDVDIQMPASELNRLSKNYNMTLVIEDINEGYGKYLIDCSTFLHHRDKALKDNFIDARFIDIDTGTYIDITGLGKNDEPPPPEQDSYIRSKNANDESVELYMDRRKHWLTFEQINPLRYSSIGGVPVYVPNDIMSMLNHEYAKGTKSYKFHDYYYIPILRLWLKKDDFQILLQDRNLNELNKKQTIDLLQNLELKDKVRLLETNDNILTEYYLTHNHTQLHEVEKKFMLDPSLQFSITDLRNNFEYHHLTSKFKMGKPLRKALFDYEYIERLKYVD</sequence>
<keyword evidence="2" id="KW-1185">Reference proteome</keyword>
<comment type="caution">
    <text evidence="1">The sequence shown here is derived from an EMBL/GenBank/DDBJ whole genome shotgun (WGS) entry which is preliminary data.</text>
</comment>
<accession>A0ACA9Y1B9</accession>
<reference evidence="1" key="1">
    <citation type="submission" date="2022-06" db="EMBL/GenBank/DDBJ databases">
        <authorList>
            <person name="Legras J.-L."/>
            <person name="Devillers H."/>
            <person name="Grondin C."/>
        </authorList>
    </citation>
    <scope>NUCLEOTIDE SEQUENCE</scope>
    <source>
        <strain evidence="1">CLIB 1444</strain>
    </source>
</reference>
<dbReference type="Proteomes" id="UP001152531">
    <property type="component" value="Unassembled WGS sequence"/>
</dbReference>
<evidence type="ECO:0000313" key="2">
    <source>
        <dbReference type="Proteomes" id="UP001152531"/>
    </source>
</evidence>
<organism evidence="1 2">
    <name type="scientific">[Candida] jaroonii</name>
    <dbReference type="NCBI Taxonomy" id="467808"/>
    <lineage>
        <taxon>Eukaryota</taxon>
        <taxon>Fungi</taxon>
        <taxon>Dikarya</taxon>
        <taxon>Ascomycota</taxon>
        <taxon>Saccharomycotina</taxon>
        <taxon>Pichiomycetes</taxon>
        <taxon>Debaryomycetaceae</taxon>
        <taxon>Yamadazyma</taxon>
    </lineage>
</organism>
<gene>
    <name evidence="1" type="ORF">CLIB1444_01S09802</name>
</gene>
<proteinExistence type="predicted"/>
<evidence type="ECO:0000313" key="1">
    <source>
        <dbReference type="EMBL" id="CAH6718576.1"/>
    </source>
</evidence>
<name>A0ACA9Y1B9_9ASCO</name>
<protein>
    <submittedName>
        <fullName evidence="1">Uncharacterized protein</fullName>
    </submittedName>
</protein>
<dbReference type="EMBL" id="CALSDN010000001">
    <property type="protein sequence ID" value="CAH6718576.1"/>
    <property type="molecule type" value="Genomic_DNA"/>
</dbReference>